<evidence type="ECO:0000313" key="2">
    <source>
        <dbReference type="EMBL" id="KAH0621097.1"/>
    </source>
</evidence>
<comment type="caution">
    <text evidence="2">The sequence shown here is derived from an EMBL/GenBank/DDBJ whole genome shotgun (WGS) entry which is preliminary data.</text>
</comment>
<keyword evidence="3" id="KW-1185">Reference proteome</keyword>
<sequence>MATGTLVFMPSNVASIIPEGQGLPNNISQPAGTLQYIQFVPYGNQQHNNSSNPSQQNPRMETLGKLLKKEIKTLGAIQVMNGLIHVGFGIVSTFLIGQGYRSLAILGGYPFWAGLSQPVIFVPYTVSENVVASSEGHPSPPPAYNAEDSSPKRE</sequence>
<proteinExistence type="predicted"/>
<dbReference type="EMBL" id="JAIPUX010003289">
    <property type="protein sequence ID" value="KAH0621097.1"/>
    <property type="molecule type" value="Genomic_DNA"/>
</dbReference>
<gene>
    <name evidence="2" type="ORF">JD844_022129</name>
</gene>
<accession>A0ABQ7SUS7</accession>
<evidence type="ECO:0000313" key="3">
    <source>
        <dbReference type="Proteomes" id="UP000826234"/>
    </source>
</evidence>
<organism evidence="2 3">
    <name type="scientific">Phrynosoma platyrhinos</name>
    <name type="common">Desert horned lizard</name>
    <dbReference type="NCBI Taxonomy" id="52577"/>
    <lineage>
        <taxon>Eukaryota</taxon>
        <taxon>Metazoa</taxon>
        <taxon>Chordata</taxon>
        <taxon>Craniata</taxon>
        <taxon>Vertebrata</taxon>
        <taxon>Euteleostomi</taxon>
        <taxon>Lepidosauria</taxon>
        <taxon>Squamata</taxon>
        <taxon>Bifurcata</taxon>
        <taxon>Unidentata</taxon>
        <taxon>Episquamata</taxon>
        <taxon>Toxicofera</taxon>
        <taxon>Iguania</taxon>
        <taxon>Phrynosomatidae</taxon>
        <taxon>Phrynosomatinae</taxon>
        <taxon>Phrynosoma</taxon>
    </lineage>
</organism>
<evidence type="ECO:0000256" key="1">
    <source>
        <dbReference type="SAM" id="MobiDB-lite"/>
    </source>
</evidence>
<feature type="region of interest" description="Disordered" evidence="1">
    <location>
        <begin position="131"/>
        <end position="154"/>
    </location>
</feature>
<reference evidence="2 3" key="1">
    <citation type="journal article" date="2022" name="Gigascience">
        <title>A chromosome-level genome assembly and annotation of the desert horned lizard, Phrynosoma platyrhinos, provides insight into chromosomal rearrangements among reptiles.</title>
        <authorList>
            <person name="Koochekian N."/>
            <person name="Ascanio A."/>
            <person name="Farleigh K."/>
            <person name="Card D.C."/>
            <person name="Schield D.R."/>
            <person name="Castoe T.A."/>
            <person name="Jezkova T."/>
        </authorList>
    </citation>
    <scope>NUCLEOTIDE SEQUENCE [LARGE SCALE GENOMIC DNA]</scope>
    <source>
        <strain evidence="2">NK-2021</strain>
    </source>
</reference>
<protein>
    <submittedName>
        <fullName evidence="2">Uncharacterized protein</fullName>
    </submittedName>
</protein>
<dbReference type="Proteomes" id="UP000826234">
    <property type="component" value="Unassembled WGS sequence"/>
</dbReference>
<name>A0ABQ7SUS7_PHRPL</name>